<evidence type="ECO:0000256" key="1">
    <source>
        <dbReference type="ARBA" id="ARBA00001974"/>
    </source>
</evidence>
<dbReference type="InterPro" id="IPR000960">
    <property type="entry name" value="Flavin_mOase"/>
</dbReference>
<comment type="similarity">
    <text evidence="3 18 19">Belongs to the FMO family.</text>
</comment>
<dbReference type="Ensembl" id="ENSCANT00000055210.1">
    <property type="protein sequence ID" value="ENSCANP00000031989.1"/>
    <property type="gene ID" value="ENSCANG00000039658.1"/>
</dbReference>
<dbReference type="GeneID" id="105526332"/>
<dbReference type="GO" id="GO:0004499">
    <property type="term" value="F:N,N-dimethylaniline monooxygenase activity"/>
    <property type="evidence" value="ECO:0007669"/>
    <property type="project" value="UniProtKB-UniRule"/>
</dbReference>
<keyword evidence="7 18" id="KW-0274">FAD</keyword>
<dbReference type="GO" id="GO:0050660">
    <property type="term" value="F:flavin adenine dinucleotide binding"/>
    <property type="evidence" value="ECO:0007669"/>
    <property type="project" value="InterPro"/>
</dbReference>
<comment type="subcellular location">
    <subcellularLocation>
        <location evidence="2">Endoplasmic reticulum membrane</location>
        <topology evidence="2">Single-pass membrane protein</topology>
    </subcellularLocation>
</comment>
<dbReference type="GO" id="GO:0050661">
    <property type="term" value="F:NADP binding"/>
    <property type="evidence" value="ECO:0007669"/>
    <property type="project" value="InterPro"/>
</dbReference>
<comment type="catalytic activity">
    <reaction evidence="15">
        <text>hypotaurine + NADPH + O2 + H(+) = taurine + NADP(+) + H2O</text>
        <dbReference type="Rhea" id="RHEA:69819"/>
        <dbReference type="ChEBI" id="CHEBI:15377"/>
        <dbReference type="ChEBI" id="CHEBI:15378"/>
        <dbReference type="ChEBI" id="CHEBI:15379"/>
        <dbReference type="ChEBI" id="CHEBI:57783"/>
        <dbReference type="ChEBI" id="CHEBI:57853"/>
        <dbReference type="ChEBI" id="CHEBI:58349"/>
        <dbReference type="ChEBI" id="CHEBI:507393"/>
        <dbReference type="EC" id="1.14.13.8"/>
    </reaction>
    <physiologicalReaction direction="left-to-right" evidence="15">
        <dbReference type="Rhea" id="RHEA:69820"/>
    </physiologicalReaction>
</comment>
<dbReference type="OMA" id="WFGQSHT"/>
<dbReference type="STRING" id="336983.ENSCANP00000031989"/>
<evidence type="ECO:0000256" key="19">
    <source>
        <dbReference type="RuleBase" id="RU361177"/>
    </source>
</evidence>
<evidence type="ECO:0000256" key="10">
    <source>
        <dbReference type="ARBA" id="ARBA00023002"/>
    </source>
</evidence>
<evidence type="ECO:0000256" key="6">
    <source>
        <dbReference type="ARBA" id="ARBA00022824"/>
    </source>
</evidence>
<keyword evidence="9" id="KW-1133">Transmembrane helix</keyword>
<name>A0A2K5JT26_COLAP</name>
<evidence type="ECO:0000256" key="14">
    <source>
        <dbReference type="ARBA" id="ARBA00047338"/>
    </source>
</evidence>
<dbReference type="GO" id="GO:0047822">
    <property type="term" value="F:hypotaurine monooxygenase activity"/>
    <property type="evidence" value="ECO:0007669"/>
    <property type="project" value="RHEA"/>
</dbReference>
<keyword evidence="6 18" id="KW-0256">Endoplasmic reticulum</keyword>
<dbReference type="PIRSF" id="PIRSF000332">
    <property type="entry name" value="FMO"/>
    <property type="match status" value="1"/>
</dbReference>
<comment type="function">
    <text evidence="13">Broad spectrum monooxygenase that catalyzes the oxygenation of a wide variety of nitrogen- and sulfur-containing compounds including xenobiotics. Catalyzes the S-oxygenation of hypotaurine to produce taurine, an organic osmolyte involved in cell volume regulation as well as a variety of cytoprotective and developmental processes. In vitro, catalyzes the N-oxygenation of trimethylamine (TMA) to produce trimethylamine N-oxide (TMAO) and could therefore participate to the detoxification of this compound that is generated by the action of gut microbiota from dietary precursors such as choline, choline containing compounds, betaine or L-carnitine.</text>
</comment>
<evidence type="ECO:0000256" key="12">
    <source>
        <dbReference type="ARBA" id="ARBA00023136"/>
    </source>
</evidence>
<comment type="catalytic activity">
    <reaction evidence="17">
        <text>N,N-dimethylaniline + NADPH + O2 + H(+) = N,N-dimethylaniline N-oxide + NADP(+) + H2O</text>
        <dbReference type="Rhea" id="RHEA:24468"/>
        <dbReference type="ChEBI" id="CHEBI:15377"/>
        <dbReference type="ChEBI" id="CHEBI:15378"/>
        <dbReference type="ChEBI" id="CHEBI:15379"/>
        <dbReference type="ChEBI" id="CHEBI:16269"/>
        <dbReference type="ChEBI" id="CHEBI:17735"/>
        <dbReference type="ChEBI" id="CHEBI:57783"/>
        <dbReference type="ChEBI" id="CHEBI:58349"/>
        <dbReference type="EC" id="1.14.13.8"/>
    </reaction>
    <physiologicalReaction direction="left-to-right" evidence="17">
        <dbReference type="Rhea" id="RHEA:24469"/>
    </physiologicalReaction>
</comment>
<dbReference type="KEGG" id="cang:105526332"/>
<dbReference type="GO" id="GO:0005789">
    <property type="term" value="C:endoplasmic reticulum membrane"/>
    <property type="evidence" value="ECO:0007669"/>
    <property type="project" value="UniProtKB-SubCell"/>
</dbReference>
<evidence type="ECO:0000313" key="21">
    <source>
        <dbReference type="Proteomes" id="UP000233080"/>
    </source>
</evidence>
<evidence type="ECO:0000256" key="11">
    <source>
        <dbReference type="ARBA" id="ARBA00023033"/>
    </source>
</evidence>
<keyword evidence="12 18" id="KW-0472">Membrane</keyword>
<proteinExistence type="inferred from homology"/>
<keyword evidence="8 18" id="KW-0521">NADP</keyword>
<keyword evidence="10 18" id="KW-0560">Oxidoreductase</keyword>
<reference evidence="20" key="1">
    <citation type="submission" date="2025-08" db="UniProtKB">
        <authorList>
            <consortium name="Ensembl"/>
        </authorList>
    </citation>
    <scope>IDENTIFICATION</scope>
</reference>
<reference evidence="20" key="2">
    <citation type="submission" date="2025-09" db="UniProtKB">
        <authorList>
            <consortium name="Ensembl"/>
        </authorList>
    </citation>
    <scope>IDENTIFICATION</scope>
</reference>
<evidence type="ECO:0000256" key="8">
    <source>
        <dbReference type="ARBA" id="ARBA00022857"/>
    </source>
</evidence>
<dbReference type="InterPro" id="IPR020946">
    <property type="entry name" value="Flavin_mOase-like"/>
</dbReference>
<evidence type="ECO:0000256" key="4">
    <source>
        <dbReference type="ARBA" id="ARBA00022630"/>
    </source>
</evidence>
<dbReference type="FunFam" id="3.50.50.60:FF:000159">
    <property type="entry name" value="Dimethylaniline monooxygenase [N-oxide-forming]"/>
    <property type="match status" value="1"/>
</dbReference>
<evidence type="ECO:0000256" key="18">
    <source>
        <dbReference type="PIRNR" id="PIRNR000332"/>
    </source>
</evidence>
<evidence type="ECO:0000256" key="13">
    <source>
        <dbReference type="ARBA" id="ARBA00045957"/>
    </source>
</evidence>
<evidence type="ECO:0000256" key="2">
    <source>
        <dbReference type="ARBA" id="ARBA00004389"/>
    </source>
</evidence>
<comment type="cofactor">
    <cofactor evidence="1 18 19">
        <name>FAD</name>
        <dbReference type="ChEBI" id="CHEBI:57692"/>
    </cofactor>
</comment>
<dbReference type="InterPro" id="IPR050346">
    <property type="entry name" value="FMO-like"/>
</dbReference>
<comment type="catalytic activity">
    <reaction evidence="14">
        <text>hypotaurine + NADH + O2 + H(+) = taurine + NAD(+) + H2O</text>
        <dbReference type="Rhea" id="RHEA:74111"/>
        <dbReference type="ChEBI" id="CHEBI:15377"/>
        <dbReference type="ChEBI" id="CHEBI:15378"/>
        <dbReference type="ChEBI" id="CHEBI:15379"/>
        <dbReference type="ChEBI" id="CHEBI:57540"/>
        <dbReference type="ChEBI" id="CHEBI:57853"/>
        <dbReference type="ChEBI" id="CHEBI:57945"/>
        <dbReference type="ChEBI" id="CHEBI:507393"/>
        <dbReference type="EC" id="1.14.13.8"/>
    </reaction>
    <physiologicalReaction direction="left-to-right" evidence="14">
        <dbReference type="Rhea" id="RHEA:74112"/>
    </physiologicalReaction>
</comment>
<keyword evidence="5" id="KW-0812">Transmembrane</keyword>
<dbReference type="Gene3D" id="3.50.50.60">
    <property type="entry name" value="FAD/NAD(P)-binding domain"/>
    <property type="match status" value="2"/>
</dbReference>
<organism evidence="20 21">
    <name type="scientific">Colobus angolensis palliatus</name>
    <name type="common">Peters' Angolan colobus</name>
    <dbReference type="NCBI Taxonomy" id="336983"/>
    <lineage>
        <taxon>Eukaryota</taxon>
        <taxon>Metazoa</taxon>
        <taxon>Chordata</taxon>
        <taxon>Craniata</taxon>
        <taxon>Vertebrata</taxon>
        <taxon>Euteleostomi</taxon>
        <taxon>Mammalia</taxon>
        <taxon>Eutheria</taxon>
        <taxon>Euarchontoglires</taxon>
        <taxon>Primates</taxon>
        <taxon>Haplorrhini</taxon>
        <taxon>Catarrhini</taxon>
        <taxon>Cercopithecidae</taxon>
        <taxon>Colobinae</taxon>
        <taxon>Colobus</taxon>
    </lineage>
</organism>
<keyword evidence="21" id="KW-1185">Reference proteome</keyword>
<dbReference type="FunFam" id="3.50.50.60:FF:000023">
    <property type="entry name" value="Dimethylaniline monooxygenase [N-oxide-forming]"/>
    <property type="match status" value="1"/>
</dbReference>
<accession>A0A2K5JT26</accession>
<evidence type="ECO:0000256" key="7">
    <source>
        <dbReference type="ARBA" id="ARBA00022827"/>
    </source>
</evidence>
<evidence type="ECO:0000256" key="17">
    <source>
        <dbReference type="ARBA" id="ARBA00049443"/>
    </source>
</evidence>
<keyword evidence="4 18" id="KW-0285">Flavoprotein</keyword>
<dbReference type="FunFam" id="3.50.50.60:FF:000279">
    <property type="entry name" value="Dimethylaniline monooxygenase [N-oxide-forming]"/>
    <property type="match status" value="1"/>
</dbReference>
<dbReference type="PRINTS" id="PR00370">
    <property type="entry name" value="FMOXYGENASE"/>
</dbReference>
<dbReference type="OrthoDB" id="66881at2759"/>
<dbReference type="GO" id="GO:0034899">
    <property type="term" value="F:trimethylamine monooxygenase activity"/>
    <property type="evidence" value="ECO:0007669"/>
    <property type="project" value="UniProtKB-EC"/>
</dbReference>
<dbReference type="PANTHER" id="PTHR23023">
    <property type="entry name" value="DIMETHYLANILINE MONOOXYGENASE"/>
    <property type="match status" value="1"/>
</dbReference>
<dbReference type="InterPro" id="IPR036188">
    <property type="entry name" value="FAD/NAD-bd_sf"/>
</dbReference>
<dbReference type="AlphaFoldDB" id="A0A2K5JT26"/>
<evidence type="ECO:0000256" key="15">
    <source>
        <dbReference type="ARBA" id="ARBA00048041"/>
    </source>
</evidence>
<comment type="catalytic activity">
    <reaction evidence="16">
        <text>trimethylamine + NADPH + O2 = trimethylamine N-oxide + NADP(+) + H2O</text>
        <dbReference type="Rhea" id="RHEA:31979"/>
        <dbReference type="ChEBI" id="CHEBI:15377"/>
        <dbReference type="ChEBI" id="CHEBI:15379"/>
        <dbReference type="ChEBI" id="CHEBI:15724"/>
        <dbReference type="ChEBI" id="CHEBI:57783"/>
        <dbReference type="ChEBI" id="CHEBI:58349"/>
        <dbReference type="ChEBI" id="CHEBI:58389"/>
        <dbReference type="EC" id="1.14.13.148"/>
    </reaction>
    <physiologicalReaction direction="left-to-right" evidence="16">
        <dbReference type="Rhea" id="RHEA:31980"/>
    </physiologicalReaction>
</comment>
<dbReference type="EC" id="1.-.-.-" evidence="19"/>
<evidence type="ECO:0000256" key="5">
    <source>
        <dbReference type="ARBA" id="ARBA00022692"/>
    </source>
</evidence>
<protein>
    <recommendedName>
        <fullName evidence="19">Flavin-containing monooxygenase</fullName>
        <ecNumber evidence="19">1.-.-.-</ecNumber>
    </recommendedName>
</protein>
<evidence type="ECO:0000256" key="16">
    <source>
        <dbReference type="ARBA" id="ARBA00048088"/>
    </source>
</evidence>
<dbReference type="Pfam" id="PF00743">
    <property type="entry name" value="FMO-like"/>
    <property type="match status" value="2"/>
</dbReference>
<evidence type="ECO:0000256" key="3">
    <source>
        <dbReference type="ARBA" id="ARBA00009183"/>
    </source>
</evidence>
<keyword evidence="11 18" id="KW-0503">Monooxygenase</keyword>
<evidence type="ECO:0000256" key="9">
    <source>
        <dbReference type="ARBA" id="ARBA00022989"/>
    </source>
</evidence>
<dbReference type="SUPFAM" id="SSF51905">
    <property type="entry name" value="FAD/NAD(P)-binding domain"/>
    <property type="match status" value="2"/>
</dbReference>
<sequence>MSKRVGIIGAGVSGLAAIRCCLEEGLEPTCFERSNDVGGLWKFSDPTEEGRASIYQSVFTNSSKEMMCFPDFPYPDDYPNYMHHSKLQEYIKTCAQKKDLLRYIQFETLVSSIKKCTSFLVMGQWVVVTEKDGKQESTVFDAVMICSGHHVYPNLPTDSFPGLDRFRGNYLHSRDYKNPEAFKGKRVLVIGLGNSGSDIAVELSRLATQVVISTRSGSWVMSRVWDDGYPWDMVSLRKEPVFNDELPSRILCGLVSIKPSVKEFTETSAVFEDGTVFEAIDSVIFATDYDYSYPFLDETIMKSRNNEVTLSKGIFPPLMEKPTLAVIGLVQSLGAAIPTADLQARWAAKVFANSCTLPTMNEMMDDIDEKMGKKLKWFGQSQTLQTDYITYMDELGSFIGAKPNIPWLFLTDPHLALEVYFGPCSPYQFRLMGPGKWDGARNAILTQWNRTVKPTRTRVVSEAQRPHPFYNLLKMLSFPLLFLATILTFY</sequence>
<dbReference type="Proteomes" id="UP000233080">
    <property type="component" value="Unassembled WGS sequence"/>
</dbReference>
<dbReference type="RefSeq" id="XP_011817676.1">
    <property type="nucleotide sequence ID" value="XM_011962286.1"/>
</dbReference>
<evidence type="ECO:0000313" key="20">
    <source>
        <dbReference type="Ensembl" id="ENSCANP00000031989.1"/>
    </source>
</evidence>